<evidence type="ECO:0000313" key="4">
    <source>
        <dbReference type="Proteomes" id="UP000579153"/>
    </source>
</evidence>
<feature type="compositionally biased region" description="Gly residues" evidence="1">
    <location>
        <begin position="318"/>
        <end position="330"/>
    </location>
</feature>
<proteinExistence type="predicted"/>
<evidence type="ECO:0000256" key="1">
    <source>
        <dbReference type="SAM" id="MobiDB-lite"/>
    </source>
</evidence>
<dbReference type="AlphaFoldDB" id="A0A7W9G074"/>
<evidence type="ECO:0000256" key="2">
    <source>
        <dbReference type="SAM" id="Phobius"/>
    </source>
</evidence>
<sequence length="330" mass="33219">MDYFLLFAALGVVLLVNVAEKSVERERRRVSERAPTGGGHNLSHYELAYLSGGPRRAINTALAVLARAGAVRVSRGSQVTAVHGARPSPVPIEQAVLDALAARPGGYRAGELRRELETHPALVGLAGDLQARGLIVPEEAFGTAWRRRKLQKAAVGVAAGFALLVVALAAAGLAAEDPVFLGVLFFAAIALFSGLAALARQRRRLRNVLTREGHEVLRSARGHHPRGVSDQSSLALAVGIPVALYGLQDAGDQSLCDELSAGDPGGDCAGACGTYGGGDGSTFGSDSSGGFGGMDFGGGSSGCGSSGCGGSSSSCGSSCGGGGSSCGGSS</sequence>
<feature type="transmembrane region" description="Helical" evidence="2">
    <location>
        <begin position="153"/>
        <end position="173"/>
    </location>
</feature>
<dbReference type="RefSeq" id="WP_185068575.1">
    <property type="nucleotide sequence ID" value="NZ_JACHMB010000001.1"/>
</dbReference>
<feature type="transmembrane region" description="Helical" evidence="2">
    <location>
        <begin position="179"/>
        <end position="199"/>
    </location>
</feature>
<dbReference type="EMBL" id="JACHMB010000001">
    <property type="protein sequence ID" value="MBB5774766.1"/>
    <property type="molecule type" value="Genomic_DNA"/>
</dbReference>
<comment type="caution">
    <text evidence="3">The sequence shown here is derived from an EMBL/GenBank/DDBJ whole genome shotgun (WGS) entry which is preliminary data.</text>
</comment>
<protein>
    <submittedName>
        <fullName evidence="3">Uncharacterized protein (TIGR04222 family)</fullName>
    </submittedName>
</protein>
<keyword evidence="2" id="KW-0812">Transmembrane</keyword>
<organism evidence="3 4">
    <name type="scientific">Nonomuraea jabiensis</name>
    <dbReference type="NCBI Taxonomy" id="882448"/>
    <lineage>
        <taxon>Bacteria</taxon>
        <taxon>Bacillati</taxon>
        <taxon>Actinomycetota</taxon>
        <taxon>Actinomycetes</taxon>
        <taxon>Streptosporangiales</taxon>
        <taxon>Streptosporangiaceae</taxon>
        <taxon>Nonomuraea</taxon>
    </lineage>
</organism>
<feature type="transmembrane region" description="Helical" evidence="2">
    <location>
        <begin position="6"/>
        <end position="23"/>
    </location>
</feature>
<name>A0A7W9G074_9ACTN</name>
<dbReference type="NCBIfam" id="TIGR04222">
    <property type="entry name" value="near_uncomplex"/>
    <property type="match status" value="1"/>
</dbReference>
<feature type="region of interest" description="Disordered" evidence="1">
    <location>
        <begin position="304"/>
        <end position="330"/>
    </location>
</feature>
<dbReference type="InterPro" id="IPR026467">
    <property type="entry name" value="Ser/Gly_Cys_C_dom"/>
</dbReference>
<reference evidence="3 4" key="1">
    <citation type="submission" date="2020-08" db="EMBL/GenBank/DDBJ databases">
        <title>Sequencing the genomes of 1000 actinobacteria strains.</title>
        <authorList>
            <person name="Klenk H.-P."/>
        </authorList>
    </citation>
    <scope>NUCLEOTIDE SEQUENCE [LARGE SCALE GENOMIC DNA]</scope>
    <source>
        <strain evidence="3 4">DSM 45507</strain>
    </source>
</reference>
<dbReference type="Proteomes" id="UP000579153">
    <property type="component" value="Unassembled WGS sequence"/>
</dbReference>
<keyword evidence="4" id="KW-1185">Reference proteome</keyword>
<accession>A0A7W9G074</accession>
<gene>
    <name evidence="3" type="ORF">HD596_001522</name>
</gene>
<keyword evidence="2" id="KW-1133">Transmembrane helix</keyword>
<evidence type="ECO:0000313" key="3">
    <source>
        <dbReference type="EMBL" id="MBB5774766.1"/>
    </source>
</evidence>
<keyword evidence="2" id="KW-0472">Membrane</keyword>